<name>A0A1H9MK90_9SPHI</name>
<dbReference type="InterPro" id="IPR013431">
    <property type="entry name" value="Delta_60_rpt"/>
</dbReference>
<dbReference type="InterPro" id="IPR013783">
    <property type="entry name" value="Ig-like_fold"/>
</dbReference>
<dbReference type="Gene3D" id="2.60.40.10">
    <property type="entry name" value="Immunoglobulins"/>
    <property type="match status" value="1"/>
</dbReference>
<sequence>MLTNIQYKFKLFLLGAICLTTAFVSCQKERGLTEDPYAGGKKPLDLTFVSKTIDPDVVNPGDVLSVRVKGLNKYINDFKVYVNEIEAEVVTGSTNDTTLTFKVPVTASTGSMWITSQGQSFFGPIVKVGGKISVDAGWKVINGSTNTTGFSTVYDIEGLPGGNYFVGGEFNDFELKGTEKLPIGGIAQILGDGAYSTSGVSFGKGVGGGGKMITSINRIATGAQAGKFIIAGSFTSFNSTRLNRQTLGSIARLNANGSLDSLVLRDVINPKPQETYKNGDTVSAFNAGVDGIVRKTFVFNEQVYIIGNFNNYKRMYLPNSSYDEKVYDYTRMRQVVRVNMDGSMDSTFHYNASTRQSASGANGVILDAMMQTDGKLILVGTFTTFNGSQANKIVRLNLNGSVDNSFNVGTGANSDIISIRYNATTNKIVIGGTFTSFNGKASSGINLLNADGSNVTTFNSQAITGGVVTFAGQLNNGKILVSGSFSKYGDYLRQGFMVLEASGQLAVGYNNTGGFQGKIYDMVETTIATGSQVILVGDILRFNSTLPHNLLRLNFSN</sequence>
<evidence type="ECO:0000259" key="1">
    <source>
        <dbReference type="Pfam" id="PF16400"/>
    </source>
</evidence>
<accession>A0A1H9MK90</accession>
<dbReference type="AlphaFoldDB" id="A0A1H9MK90"/>
<dbReference type="RefSeq" id="WP_090882610.1">
    <property type="nucleotide sequence ID" value="NZ_FOGG01000006.1"/>
</dbReference>
<keyword evidence="3" id="KW-1185">Reference proteome</keyword>
<evidence type="ECO:0000313" key="2">
    <source>
        <dbReference type="EMBL" id="SER24038.1"/>
    </source>
</evidence>
<dbReference type="EMBL" id="FOGG01000006">
    <property type="protein sequence ID" value="SER24038.1"/>
    <property type="molecule type" value="Genomic_DNA"/>
</dbReference>
<dbReference type="STRING" id="390241.SAMN04488023_10614"/>
<reference evidence="2 3" key="1">
    <citation type="submission" date="2016-10" db="EMBL/GenBank/DDBJ databases">
        <authorList>
            <person name="de Groot N.N."/>
        </authorList>
    </citation>
    <scope>NUCLEOTIDE SEQUENCE [LARGE SCALE GENOMIC DNA]</scope>
    <source>
        <strain evidence="2 3">DSM 18610</strain>
    </source>
</reference>
<dbReference type="Pfam" id="PF17164">
    <property type="entry name" value="DUF5122"/>
    <property type="match status" value="3"/>
</dbReference>
<protein>
    <recommendedName>
        <fullName evidence="1">DUF5008 domain-containing protein</fullName>
    </recommendedName>
</protein>
<dbReference type="Proteomes" id="UP000199572">
    <property type="component" value="Unassembled WGS sequence"/>
</dbReference>
<organism evidence="2 3">
    <name type="scientific">Pedobacter rhizosphaerae</name>
    <dbReference type="NCBI Taxonomy" id="390241"/>
    <lineage>
        <taxon>Bacteria</taxon>
        <taxon>Pseudomonadati</taxon>
        <taxon>Bacteroidota</taxon>
        <taxon>Sphingobacteriia</taxon>
        <taxon>Sphingobacteriales</taxon>
        <taxon>Sphingobacteriaceae</taxon>
        <taxon>Pedobacter</taxon>
    </lineage>
</organism>
<dbReference type="Gene3D" id="2.80.10.50">
    <property type="match status" value="2"/>
</dbReference>
<gene>
    <name evidence="2" type="ORF">SAMN04488023_10614</name>
</gene>
<dbReference type="InterPro" id="IPR032175">
    <property type="entry name" value="DUF5008"/>
</dbReference>
<dbReference type="Pfam" id="PF16400">
    <property type="entry name" value="DUF5008"/>
    <property type="match status" value="1"/>
</dbReference>
<proteinExistence type="predicted"/>
<dbReference type="OrthoDB" id="9805017at2"/>
<evidence type="ECO:0000313" key="3">
    <source>
        <dbReference type="Proteomes" id="UP000199572"/>
    </source>
</evidence>
<feature type="domain" description="DUF5008" evidence="1">
    <location>
        <begin position="31"/>
        <end position="124"/>
    </location>
</feature>